<name>A0AAV3XEE3_9CYAN</name>
<dbReference type="SUPFAM" id="SSF52096">
    <property type="entry name" value="ClpP/crotonase"/>
    <property type="match status" value="2"/>
</dbReference>
<comment type="similarity">
    <text evidence="2 7">Belongs to the peptidase S49 family.</text>
</comment>
<dbReference type="RefSeq" id="WP_226583936.1">
    <property type="nucleotide sequence ID" value="NZ_BLAY01000057.1"/>
</dbReference>
<dbReference type="InterPro" id="IPR004634">
    <property type="entry name" value="Pept_S49_pIV"/>
</dbReference>
<dbReference type="InterPro" id="IPR002142">
    <property type="entry name" value="Peptidase_S49"/>
</dbReference>
<evidence type="ECO:0000256" key="6">
    <source>
        <dbReference type="ARBA" id="ARBA00023136"/>
    </source>
</evidence>
<accession>A0AAV3XEE3</accession>
<dbReference type="GO" id="GO:0008236">
    <property type="term" value="F:serine-type peptidase activity"/>
    <property type="evidence" value="ECO:0007669"/>
    <property type="project" value="UniProtKB-KW"/>
</dbReference>
<protein>
    <recommendedName>
        <fullName evidence="7">Protease 4</fullName>
        <ecNumber evidence="7">3.4.21.-</ecNumber>
    </recommendedName>
    <alternativeName>
        <fullName evidence="7">Endopeptidase IV</fullName>
    </alternativeName>
    <alternativeName>
        <fullName evidence="7">Protease IV</fullName>
    </alternativeName>
    <alternativeName>
        <fullName evidence="7">Signal peptide peptidase</fullName>
    </alternativeName>
</protein>
<evidence type="ECO:0000256" key="5">
    <source>
        <dbReference type="ARBA" id="ARBA00022825"/>
    </source>
</evidence>
<dbReference type="GO" id="GO:0005886">
    <property type="term" value="C:plasma membrane"/>
    <property type="evidence" value="ECO:0007669"/>
    <property type="project" value="UniProtKB-SubCell"/>
</dbReference>
<dbReference type="InterPro" id="IPR029045">
    <property type="entry name" value="ClpP/crotonase-like_dom_sf"/>
</dbReference>
<dbReference type="AlphaFoldDB" id="A0AAV3XEE3"/>
<dbReference type="CDD" id="cd07018">
    <property type="entry name" value="S49_SppA_67K_type"/>
    <property type="match status" value="1"/>
</dbReference>
<organism evidence="11 12">
    <name type="scientific">Microseira wollei NIES-4236</name>
    <dbReference type="NCBI Taxonomy" id="2530354"/>
    <lineage>
        <taxon>Bacteria</taxon>
        <taxon>Bacillati</taxon>
        <taxon>Cyanobacteriota</taxon>
        <taxon>Cyanophyceae</taxon>
        <taxon>Oscillatoriophycideae</taxon>
        <taxon>Aerosakkonematales</taxon>
        <taxon>Aerosakkonemataceae</taxon>
        <taxon>Microseira</taxon>
    </lineage>
</organism>
<evidence type="ECO:0000256" key="9">
    <source>
        <dbReference type="SAM" id="Phobius"/>
    </source>
</evidence>
<keyword evidence="9" id="KW-0812">Transmembrane</keyword>
<evidence type="ECO:0000256" key="1">
    <source>
        <dbReference type="ARBA" id="ARBA00004370"/>
    </source>
</evidence>
<evidence type="ECO:0000256" key="8">
    <source>
        <dbReference type="PIRSR" id="PIRSR001217-1"/>
    </source>
</evidence>
<evidence type="ECO:0000256" key="7">
    <source>
        <dbReference type="PIRNR" id="PIRNR001217"/>
    </source>
</evidence>
<dbReference type="GO" id="GO:0006465">
    <property type="term" value="P:signal peptide processing"/>
    <property type="evidence" value="ECO:0007669"/>
    <property type="project" value="InterPro"/>
</dbReference>
<keyword evidence="7" id="KW-1003">Cell membrane</keyword>
<dbReference type="Proteomes" id="UP001050975">
    <property type="component" value="Unassembled WGS sequence"/>
</dbReference>
<dbReference type="InterPro" id="IPR004635">
    <property type="entry name" value="Pept_S49_SppA"/>
</dbReference>
<dbReference type="PANTHER" id="PTHR33209:SF1">
    <property type="entry name" value="PEPTIDASE S49 DOMAIN-CONTAINING PROTEIN"/>
    <property type="match status" value="1"/>
</dbReference>
<comment type="caution">
    <text evidence="11">The sequence shown here is derived from an EMBL/GenBank/DDBJ whole genome shotgun (WGS) entry which is preliminary data.</text>
</comment>
<feature type="active site" description="Nucleophile" evidence="8">
    <location>
        <position position="396"/>
    </location>
</feature>
<dbReference type="Gene3D" id="3.90.226.10">
    <property type="entry name" value="2-enoyl-CoA Hydratase, Chain A, domain 1"/>
    <property type="match status" value="3"/>
</dbReference>
<sequence length="609" mass="67148">MRDFLKYTFASLVGQLVFCMLAASGLIFLLIAAATRDTEPQVRNKSVLVFDLSLNITDSSRASGTGELIQQAVSGEEDNSITLRTVLDAIEKATKDRRIVGIYLDGNGESGSVGAGYATLKEVRQALEKFKASGKKIIAYDANWDERSYYLGSVADTVVVNPLGAMEMNGLRAEQMFLAGALEKYGIGVQVIRVGKYKSAVEPFILEKLSEENRAQTQRLLNDIWGEFRTTVGKSRELSPQQVQAIADNKGVLNPEEAQKGRLVDKVAYFDQVVADLKQLTDSKEDDRTFKQISLPTYGRVSPRTVGIKRQSRHKIAVIYAEGEIVNGQGGVRQVGGDRLAGQLRRLRLDDDVKAVVLRVNSPGGSATASEVIQREVRLIREKKPIIVSMGDVAASGGYWISTYANRIFAEPNTITGSIGVFGLLLDVQKLANNNGITWDGVKTGRYADAQTISRPKTDQELAIYQQSVNRIYYQFLGKVANSRKLSTNKVQEIAQGRVWSGLAAKQIGLVDEIGGLDKAVEFAAKEAKLEDDWELQEYPRSRSLEERLFKNLGGDSASVDGDDFTPKATQSDPLTVAYQQLQKELTMLKSMNDPMGVYARLPFNFRID</sequence>
<keyword evidence="9" id="KW-1133">Transmembrane helix</keyword>
<keyword evidence="3 7" id="KW-0645">Protease</keyword>
<proteinExistence type="inferred from homology"/>
<reference evidence="11" key="1">
    <citation type="submission" date="2019-10" db="EMBL/GenBank/DDBJ databases">
        <title>Draft genome sequece of Microseira wollei NIES-4236.</title>
        <authorList>
            <person name="Yamaguchi H."/>
            <person name="Suzuki S."/>
            <person name="Kawachi M."/>
        </authorList>
    </citation>
    <scope>NUCLEOTIDE SEQUENCE</scope>
    <source>
        <strain evidence="11">NIES-4236</strain>
    </source>
</reference>
<keyword evidence="12" id="KW-1185">Reference proteome</keyword>
<dbReference type="NCBIfam" id="TIGR00705">
    <property type="entry name" value="SppA_67K"/>
    <property type="match status" value="1"/>
</dbReference>
<dbReference type="NCBIfam" id="TIGR00706">
    <property type="entry name" value="SppA_dom"/>
    <property type="match status" value="1"/>
</dbReference>
<dbReference type="Gene3D" id="6.20.330.10">
    <property type="match status" value="1"/>
</dbReference>
<dbReference type="PANTHER" id="PTHR33209">
    <property type="entry name" value="PROTEASE 4"/>
    <property type="match status" value="1"/>
</dbReference>
<feature type="domain" description="Peptidase S49" evidence="10">
    <location>
        <begin position="381"/>
        <end position="530"/>
    </location>
</feature>
<keyword evidence="5" id="KW-0720">Serine protease</keyword>
<dbReference type="EMBL" id="BLAY01000057">
    <property type="protein sequence ID" value="GET39056.1"/>
    <property type="molecule type" value="Genomic_DNA"/>
</dbReference>
<dbReference type="Pfam" id="PF01343">
    <property type="entry name" value="Peptidase_S49"/>
    <property type="match status" value="2"/>
</dbReference>
<feature type="transmembrane region" description="Helical" evidence="9">
    <location>
        <begin position="12"/>
        <end position="34"/>
    </location>
</feature>
<evidence type="ECO:0000256" key="4">
    <source>
        <dbReference type="ARBA" id="ARBA00022801"/>
    </source>
</evidence>
<dbReference type="InterPro" id="IPR047217">
    <property type="entry name" value="S49_SppA_67K_type_N"/>
</dbReference>
<dbReference type="EC" id="3.4.21.-" evidence="7"/>
<evidence type="ECO:0000256" key="2">
    <source>
        <dbReference type="ARBA" id="ARBA00008683"/>
    </source>
</evidence>
<feature type="domain" description="Peptidase S49" evidence="10">
    <location>
        <begin position="130"/>
        <end position="282"/>
    </location>
</feature>
<keyword evidence="4 7" id="KW-0378">Hydrolase</keyword>
<dbReference type="InterPro" id="IPR047272">
    <property type="entry name" value="S49_SppA_C"/>
</dbReference>
<dbReference type="PIRSF" id="PIRSF001217">
    <property type="entry name" value="Protease_4_SppA"/>
    <property type="match status" value="1"/>
</dbReference>
<evidence type="ECO:0000259" key="10">
    <source>
        <dbReference type="Pfam" id="PF01343"/>
    </source>
</evidence>
<gene>
    <name evidence="11" type="ORF">MiSe_38170</name>
</gene>
<keyword evidence="6 7" id="KW-0472">Membrane</keyword>
<evidence type="ECO:0000313" key="11">
    <source>
        <dbReference type="EMBL" id="GET39056.1"/>
    </source>
</evidence>
<evidence type="ECO:0000313" key="12">
    <source>
        <dbReference type="Proteomes" id="UP001050975"/>
    </source>
</evidence>
<comment type="subcellular location">
    <subcellularLocation>
        <location evidence="7">Cell inner membrane</location>
    </subcellularLocation>
    <subcellularLocation>
        <location evidence="1">Membrane</location>
    </subcellularLocation>
</comment>
<feature type="active site" description="Proton donor/acceptor" evidence="8">
    <location>
        <position position="198"/>
    </location>
</feature>
<dbReference type="CDD" id="cd07023">
    <property type="entry name" value="S49_Sppa_N_C"/>
    <property type="match status" value="1"/>
</dbReference>
<evidence type="ECO:0000256" key="3">
    <source>
        <dbReference type="ARBA" id="ARBA00022670"/>
    </source>
</evidence>
<keyword evidence="7" id="KW-0997">Cell inner membrane</keyword>